<evidence type="ECO:0000313" key="1">
    <source>
        <dbReference type="EMBL" id="MDN4505681.1"/>
    </source>
</evidence>
<proteinExistence type="predicted"/>
<evidence type="ECO:0000313" key="2">
    <source>
        <dbReference type="Proteomes" id="UP001172702"/>
    </source>
</evidence>
<gene>
    <name evidence="1" type="ORF">QYF62_06405</name>
</gene>
<reference evidence="1 2" key="1">
    <citation type="submission" date="2023-07" db="EMBL/GenBank/DDBJ databases">
        <title>Strategy for survival of the halotoleranting strain Dietzia MX2 from the Yakshinskoe mineral salts deposit.</title>
        <authorList>
            <person name="Kharitonova M.A."/>
            <person name="Kupriyanova-Ashina F.G."/>
            <person name="Shakirov T.R."/>
            <person name="Vafina M.S."/>
            <person name="Ilinskaya O.N."/>
        </authorList>
    </citation>
    <scope>NUCLEOTIDE SEQUENCE [LARGE SCALE GENOMIC DNA]</scope>
    <source>
        <strain evidence="1 2">MX2</strain>
    </source>
</reference>
<protein>
    <submittedName>
        <fullName evidence="1">Uncharacterized protein</fullName>
    </submittedName>
</protein>
<sequence length="57" mass="5678">MGIDAFGADGSLGRIIGEDGTFGVLSDLIGWVSDFVGAAGYFAGGDLQAAFDAGFMA</sequence>
<comment type="caution">
    <text evidence="1">The sequence shown here is derived from an EMBL/GenBank/DDBJ whole genome shotgun (WGS) entry which is preliminary data.</text>
</comment>
<keyword evidence="2" id="KW-1185">Reference proteome</keyword>
<dbReference type="EMBL" id="JAUHTB010000005">
    <property type="protein sequence ID" value="MDN4505681.1"/>
    <property type="molecule type" value="Genomic_DNA"/>
</dbReference>
<dbReference type="RefSeq" id="WP_167492368.1">
    <property type="nucleotide sequence ID" value="NZ_JALXXI010000060.1"/>
</dbReference>
<accession>A0ABT8GZP2</accession>
<dbReference type="Proteomes" id="UP001172702">
    <property type="component" value="Unassembled WGS sequence"/>
</dbReference>
<name>A0ABT8GZP2_9ACTN</name>
<organism evidence="1 2">
    <name type="scientific">Dietzia maris</name>
    <dbReference type="NCBI Taxonomy" id="37915"/>
    <lineage>
        <taxon>Bacteria</taxon>
        <taxon>Bacillati</taxon>
        <taxon>Actinomycetota</taxon>
        <taxon>Actinomycetes</taxon>
        <taxon>Mycobacteriales</taxon>
        <taxon>Dietziaceae</taxon>
        <taxon>Dietzia</taxon>
    </lineage>
</organism>